<sequence>MKTIYKIAKTELQVMFYSPVAWLILVIFTFQTGMIFAGNFDGWIRLGIMKIPLNGATIQTFAGWAGVFVKVQSYLYLYVPLLTMSIMSRELGSGSIKLLYSSPVTNSQIILGKYLSLVIFGLAIIGILAVYGVFAMFTIVNAEIPYILTGLLGLFLLFCAYAAIGLFMSSLTTYNIVAALGTLCIFALLAFVRGVGQDIAFVRDITYWLAISGRSDTFIAGMITSEDVIYFIVVVALFLAFTIIKLQAGRRKTSALKVVGRYAIAFMAASFIGYFSSKPALKSYYDATRTKENTLTRSSQEVMSKLTGGFTIHTYTNMLDPNYHIALPVNYKGDVDNFKRYIRFKPDIKLDYTYYYQHAPNPMLERMYPKLNDLQRLDTLKKLNKWKFDIQPYSAINPKLDLSTEGFRFVRVLERDNGQKTFLRVYNDMRRLPSESEITAAIKRLVMKLPVVGFVSGHGERESDGEQDRGYNMIAKEKTFRYALINQGFDFTNVSLQQPVGDSIRILVIAEPKLAYTPQEQANLDQYIARGGNLIIAGEPGRQAQMNAITAQLGVQFLPGRLVKPNAKFQADLMIQKPTDDAVAFSDNFQVMRKREEVITMPATAGLAYTTDKGFDVKTLFRSDSAGSWNEVETTDFIDDSARLNPAAGEVEQSYPTVLALSRKVNNKEQKILVTGDADWMSNGELGMNRNDVQSANFTLLVSSFFWLSDGEVPIDMRRDPPTDTSLRIGEGAWDFWGIFFKWGFAAALLATSIIIWIRRRGR</sequence>
<feature type="transmembrane region" description="Helical" evidence="6">
    <location>
        <begin position="61"/>
        <end position="79"/>
    </location>
</feature>
<dbReference type="InterPro" id="IPR051449">
    <property type="entry name" value="ABC-2_transporter_component"/>
</dbReference>
<feature type="transmembrane region" description="Helical" evidence="6">
    <location>
        <begin position="258"/>
        <end position="276"/>
    </location>
</feature>
<dbReference type="Pfam" id="PF09822">
    <property type="entry name" value="ABC_transp_aux"/>
    <property type="match status" value="1"/>
</dbReference>
<reference evidence="8 9" key="1">
    <citation type="submission" date="2019-01" db="EMBL/GenBank/DDBJ databases">
        <title>Filimonas sp. strain TTM-71.</title>
        <authorList>
            <person name="Chen W.-M."/>
        </authorList>
    </citation>
    <scope>NUCLEOTIDE SEQUENCE [LARGE SCALE GENOMIC DNA]</scope>
    <source>
        <strain evidence="8 9">TTM-71</strain>
    </source>
</reference>
<dbReference type="InterPro" id="IPR019196">
    <property type="entry name" value="ABC_transp_unknown"/>
</dbReference>
<comment type="caution">
    <text evidence="8">The sequence shown here is derived from an EMBL/GenBank/DDBJ whole genome shotgun (WGS) entry which is preliminary data.</text>
</comment>
<dbReference type="GO" id="GO:0140359">
    <property type="term" value="F:ABC-type transporter activity"/>
    <property type="evidence" value="ECO:0007669"/>
    <property type="project" value="InterPro"/>
</dbReference>
<dbReference type="PANTHER" id="PTHR30294:SF29">
    <property type="entry name" value="MULTIDRUG ABC TRANSPORTER PERMEASE YBHS-RELATED"/>
    <property type="match status" value="1"/>
</dbReference>
<evidence type="ECO:0000256" key="2">
    <source>
        <dbReference type="ARBA" id="ARBA00022475"/>
    </source>
</evidence>
<dbReference type="AlphaFoldDB" id="A0A4Q1D0C7"/>
<dbReference type="RefSeq" id="WP_129005450.1">
    <property type="nucleotide sequence ID" value="NZ_SDHZ01000004.1"/>
</dbReference>
<dbReference type="EMBL" id="SDHZ01000004">
    <property type="protein sequence ID" value="RXK81196.1"/>
    <property type="molecule type" value="Genomic_DNA"/>
</dbReference>
<keyword evidence="5 6" id="KW-0472">Membrane</keyword>
<feature type="transmembrane region" description="Helical" evidence="6">
    <location>
        <begin position="114"/>
        <end position="134"/>
    </location>
</feature>
<feature type="transmembrane region" description="Helical" evidence="6">
    <location>
        <begin position="174"/>
        <end position="193"/>
    </location>
</feature>
<evidence type="ECO:0000256" key="1">
    <source>
        <dbReference type="ARBA" id="ARBA00004651"/>
    </source>
</evidence>
<feature type="transmembrane region" description="Helical" evidence="6">
    <location>
        <begin position="736"/>
        <end position="758"/>
    </location>
</feature>
<evidence type="ECO:0000256" key="5">
    <source>
        <dbReference type="ARBA" id="ARBA00023136"/>
    </source>
</evidence>
<accession>A0A4Q1D0C7</accession>
<feature type="domain" description="ABC-type uncharacterised transport system" evidence="7">
    <location>
        <begin position="450"/>
        <end position="697"/>
    </location>
</feature>
<evidence type="ECO:0000313" key="9">
    <source>
        <dbReference type="Proteomes" id="UP000290545"/>
    </source>
</evidence>
<comment type="subcellular location">
    <subcellularLocation>
        <location evidence="1">Cell membrane</location>
        <topology evidence="1">Multi-pass membrane protein</topology>
    </subcellularLocation>
</comment>
<dbReference type="PANTHER" id="PTHR30294">
    <property type="entry name" value="MEMBRANE COMPONENT OF ABC TRANSPORTER YHHJ-RELATED"/>
    <property type="match status" value="1"/>
</dbReference>
<feature type="transmembrane region" description="Helical" evidence="6">
    <location>
        <begin position="146"/>
        <end position="168"/>
    </location>
</feature>
<dbReference type="OrthoDB" id="609779at2"/>
<keyword evidence="4 6" id="KW-1133">Transmembrane helix</keyword>
<feature type="transmembrane region" description="Helical" evidence="6">
    <location>
        <begin position="229"/>
        <end position="246"/>
    </location>
</feature>
<dbReference type="Proteomes" id="UP000290545">
    <property type="component" value="Unassembled WGS sequence"/>
</dbReference>
<protein>
    <submittedName>
        <fullName evidence="8">ABC transporter</fullName>
    </submittedName>
</protein>
<proteinExistence type="predicted"/>
<evidence type="ECO:0000256" key="3">
    <source>
        <dbReference type="ARBA" id="ARBA00022692"/>
    </source>
</evidence>
<evidence type="ECO:0000313" key="8">
    <source>
        <dbReference type="EMBL" id="RXK81196.1"/>
    </source>
</evidence>
<dbReference type="Pfam" id="PF12679">
    <property type="entry name" value="ABC2_membrane_2"/>
    <property type="match status" value="1"/>
</dbReference>
<name>A0A4Q1D0C7_9BACT</name>
<keyword evidence="9" id="KW-1185">Reference proteome</keyword>
<evidence type="ECO:0000259" key="7">
    <source>
        <dbReference type="Pfam" id="PF09822"/>
    </source>
</evidence>
<dbReference type="GO" id="GO:0005886">
    <property type="term" value="C:plasma membrane"/>
    <property type="evidence" value="ECO:0007669"/>
    <property type="project" value="UniProtKB-SubCell"/>
</dbReference>
<organism evidence="8 9">
    <name type="scientific">Filimonas effusa</name>
    <dbReference type="NCBI Taxonomy" id="2508721"/>
    <lineage>
        <taxon>Bacteria</taxon>
        <taxon>Pseudomonadati</taxon>
        <taxon>Bacteroidota</taxon>
        <taxon>Chitinophagia</taxon>
        <taxon>Chitinophagales</taxon>
        <taxon>Chitinophagaceae</taxon>
        <taxon>Filimonas</taxon>
    </lineage>
</organism>
<keyword evidence="2" id="KW-1003">Cell membrane</keyword>
<keyword evidence="3 6" id="KW-0812">Transmembrane</keyword>
<evidence type="ECO:0000256" key="4">
    <source>
        <dbReference type="ARBA" id="ARBA00022989"/>
    </source>
</evidence>
<feature type="transmembrane region" description="Helical" evidence="6">
    <location>
        <begin position="20"/>
        <end position="40"/>
    </location>
</feature>
<gene>
    <name evidence="8" type="ORF">ESB13_19855</name>
</gene>
<evidence type="ECO:0000256" key="6">
    <source>
        <dbReference type="SAM" id="Phobius"/>
    </source>
</evidence>